<dbReference type="InterPro" id="IPR009097">
    <property type="entry name" value="Cyclic_Pdiesterase"/>
</dbReference>
<accession>A0A380T1C0</accession>
<dbReference type="RefSeq" id="WP_115087627.1">
    <property type="nucleotide sequence ID" value="NZ_CBCSFG010000027.1"/>
</dbReference>
<dbReference type="Gene3D" id="3.90.1140.10">
    <property type="entry name" value="Cyclic phosphodiesterase"/>
    <property type="match status" value="1"/>
</dbReference>
<feature type="domain" description="Phosphoesterase HXTX" evidence="3">
    <location>
        <begin position="20"/>
        <end position="94"/>
    </location>
</feature>
<reference evidence="5" key="1">
    <citation type="submission" date="2018-07" db="EMBL/GenBank/DDBJ databases">
        <authorList>
            <person name="Blom J."/>
        </authorList>
    </citation>
    <scope>NUCLEOTIDE SEQUENCE [LARGE SCALE GENOMIC DNA]</scope>
    <source>
        <strain evidence="5">CCOS 864</strain>
    </source>
</reference>
<dbReference type="NCBIfam" id="TIGR02258">
    <property type="entry name" value="2_5_ligase"/>
    <property type="match status" value="1"/>
</dbReference>
<comment type="similarity">
    <text evidence="2">Belongs to the 2H phosphoesterase superfamily. ThpR family.</text>
</comment>
<feature type="active site" description="Proton acceptor" evidence="2">
    <location>
        <position position="134"/>
    </location>
</feature>
<feature type="short sequence motif" description="HXTX 2" evidence="2">
    <location>
        <begin position="134"/>
        <end position="137"/>
    </location>
</feature>
<evidence type="ECO:0000256" key="1">
    <source>
        <dbReference type="ARBA" id="ARBA00022801"/>
    </source>
</evidence>
<gene>
    <name evidence="4" type="primary">thpR</name>
    <name evidence="4" type="ORF">CCOS864_03481</name>
</gene>
<dbReference type="EMBL" id="UIDD01000008">
    <property type="protein sequence ID" value="SUQ64027.1"/>
    <property type="molecule type" value="Genomic_DNA"/>
</dbReference>
<evidence type="ECO:0000256" key="2">
    <source>
        <dbReference type="HAMAP-Rule" id="MF_01940"/>
    </source>
</evidence>
<dbReference type="HAMAP" id="MF_01940">
    <property type="entry name" value="RNA_CPDase"/>
    <property type="match status" value="1"/>
</dbReference>
<proteinExistence type="inferred from homology"/>
<feature type="active site" description="Proton donor" evidence="2">
    <location>
        <position position="50"/>
    </location>
</feature>
<comment type="catalytic activity">
    <reaction evidence="2">
        <text>a 3'-end 2',3'-cyclophospho-ribonucleotide-RNA + H2O = a 3'-end 2'-phospho-ribonucleotide-RNA + H(+)</text>
        <dbReference type="Rhea" id="RHEA:11828"/>
        <dbReference type="Rhea" id="RHEA-COMP:10464"/>
        <dbReference type="Rhea" id="RHEA-COMP:17353"/>
        <dbReference type="ChEBI" id="CHEBI:15377"/>
        <dbReference type="ChEBI" id="CHEBI:15378"/>
        <dbReference type="ChEBI" id="CHEBI:83064"/>
        <dbReference type="ChEBI" id="CHEBI:173113"/>
        <dbReference type="EC" id="3.1.4.58"/>
    </reaction>
</comment>
<dbReference type="SUPFAM" id="SSF55144">
    <property type="entry name" value="LigT-like"/>
    <property type="match status" value="1"/>
</dbReference>
<dbReference type="EC" id="3.1.4.58" evidence="2"/>
<feature type="short sequence motif" description="HXTX 1" evidence="2">
    <location>
        <begin position="50"/>
        <end position="53"/>
    </location>
</feature>
<evidence type="ECO:0000313" key="4">
    <source>
        <dbReference type="EMBL" id="SUQ64027.1"/>
    </source>
</evidence>
<dbReference type="GO" id="GO:0004113">
    <property type="term" value="F:2',3'-cyclic-nucleotide 3'-phosphodiesterase activity"/>
    <property type="evidence" value="ECO:0007669"/>
    <property type="project" value="InterPro"/>
</dbReference>
<evidence type="ECO:0000313" key="5">
    <source>
        <dbReference type="Proteomes" id="UP000255177"/>
    </source>
</evidence>
<evidence type="ECO:0000259" key="3">
    <source>
        <dbReference type="Pfam" id="PF02834"/>
    </source>
</evidence>
<dbReference type="PANTHER" id="PTHR35561">
    <property type="entry name" value="RNA 2',3'-CYCLIC PHOSPHODIESTERASE"/>
    <property type="match status" value="1"/>
</dbReference>
<dbReference type="InterPro" id="IPR014051">
    <property type="entry name" value="Phosphoesterase_HXTX"/>
</dbReference>
<dbReference type="Proteomes" id="UP000255177">
    <property type="component" value="Unassembled WGS sequence"/>
</dbReference>
<keyword evidence="5" id="KW-1185">Reference proteome</keyword>
<dbReference type="GO" id="GO:0008664">
    <property type="term" value="F:RNA 2',3'-cyclic 3'-phosphodiesterase activity"/>
    <property type="evidence" value="ECO:0007669"/>
    <property type="project" value="UniProtKB-EC"/>
</dbReference>
<dbReference type="Pfam" id="PF02834">
    <property type="entry name" value="LigT_PEase"/>
    <property type="match status" value="2"/>
</dbReference>
<dbReference type="PANTHER" id="PTHR35561:SF1">
    <property type="entry name" value="RNA 2',3'-CYCLIC PHOSPHODIESTERASE"/>
    <property type="match status" value="1"/>
</dbReference>
<organism evidence="4 5">
    <name type="scientific">Pseudomonas wadenswilerensis</name>
    <dbReference type="NCBI Taxonomy" id="1785161"/>
    <lineage>
        <taxon>Bacteria</taxon>
        <taxon>Pseudomonadati</taxon>
        <taxon>Pseudomonadota</taxon>
        <taxon>Gammaproteobacteria</taxon>
        <taxon>Pseudomonadales</taxon>
        <taxon>Pseudomonadaceae</taxon>
        <taxon>Pseudomonas</taxon>
    </lineage>
</organism>
<comment type="function">
    <text evidence="2">Hydrolyzes RNA 2',3'-cyclic phosphodiester to an RNA 2'-phosphomonoester.</text>
</comment>
<dbReference type="InterPro" id="IPR004175">
    <property type="entry name" value="RNA_CPDase"/>
</dbReference>
<feature type="domain" description="Phosphoesterase HXTX" evidence="3">
    <location>
        <begin position="100"/>
        <end position="168"/>
    </location>
</feature>
<dbReference type="AlphaFoldDB" id="A0A380T1C0"/>
<sequence length="179" mass="19922">MDPGIGETGEPFKRLFFALDCVAEQRRAIARWRSELDMETGRPVPSANFHLTLMFIGAAGTAQLPAILAAAAGVKVPGEALTLVLDRLEVWRSAKALVLVPSQMPAALRQLAYALQQAMLPLGFAQDPRDYRPHLTLARDYRGSEPEALVPAEFVLRARHFTLFESRKGQYWPLAQWPL</sequence>
<name>A0A380T1C0_9PSED</name>
<protein>
    <recommendedName>
        <fullName evidence="2">RNA 2',3'-cyclic phosphodiesterase</fullName>
        <shortName evidence="2">RNA 2',3'-CPDase</shortName>
        <ecNumber evidence="2">3.1.4.58</ecNumber>
    </recommendedName>
</protein>
<keyword evidence="1 2" id="KW-0378">Hydrolase</keyword>